<evidence type="ECO:0000313" key="2">
    <source>
        <dbReference type="EMBL" id="PUU80223.1"/>
    </source>
</evidence>
<dbReference type="AlphaFoldDB" id="A0A2T6ZXL1"/>
<protein>
    <submittedName>
        <fullName evidence="2">Uncharacterized protein</fullName>
    </submittedName>
</protein>
<comment type="caution">
    <text evidence="2">The sequence shown here is derived from an EMBL/GenBank/DDBJ whole genome shotgun (WGS) entry which is preliminary data.</text>
</comment>
<gene>
    <name evidence="2" type="ORF">B9Z19DRAFT_1079891</name>
</gene>
<name>A0A2T6ZXL1_TUBBO</name>
<sequence length="65" mass="7303">MQIAINAVIFLVSSPHLRFIFILIFPLRVSSFRVLVIFCLVVKSSLLIPSIPCFVNLVFCLLSHG</sequence>
<proteinExistence type="predicted"/>
<feature type="transmembrane region" description="Helical" evidence="1">
    <location>
        <begin position="7"/>
        <end position="29"/>
    </location>
</feature>
<accession>A0A2T6ZXL1</accession>
<keyword evidence="1" id="KW-0812">Transmembrane</keyword>
<keyword evidence="3" id="KW-1185">Reference proteome</keyword>
<keyword evidence="1" id="KW-0472">Membrane</keyword>
<reference evidence="2 3" key="1">
    <citation type="submission" date="2017-04" db="EMBL/GenBank/DDBJ databases">
        <title>Draft genome sequence of Tuber borchii Vittad., a whitish edible truffle.</title>
        <authorList>
            <consortium name="DOE Joint Genome Institute"/>
            <person name="Murat C."/>
            <person name="Kuo A."/>
            <person name="Barry K.W."/>
            <person name="Clum A."/>
            <person name="Dockter R.B."/>
            <person name="Fauchery L."/>
            <person name="Iotti M."/>
            <person name="Kohler A."/>
            <person name="Labutti K."/>
            <person name="Lindquist E.A."/>
            <person name="Lipzen A."/>
            <person name="Ohm R.A."/>
            <person name="Wang M."/>
            <person name="Grigoriev I.V."/>
            <person name="Zambonelli A."/>
            <person name="Martin F.M."/>
        </authorList>
    </citation>
    <scope>NUCLEOTIDE SEQUENCE [LARGE SCALE GENOMIC DNA]</scope>
    <source>
        <strain evidence="2 3">Tbo3840</strain>
    </source>
</reference>
<feature type="transmembrane region" description="Helical" evidence="1">
    <location>
        <begin position="35"/>
        <end position="62"/>
    </location>
</feature>
<dbReference type="EMBL" id="NESQ01000070">
    <property type="protein sequence ID" value="PUU80223.1"/>
    <property type="molecule type" value="Genomic_DNA"/>
</dbReference>
<evidence type="ECO:0000313" key="3">
    <source>
        <dbReference type="Proteomes" id="UP000244722"/>
    </source>
</evidence>
<organism evidence="2 3">
    <name type="scientific">Tuber borchii</name>
    <name type="common">White truffle</name>
    <dbReference type="NCBI Taxonomy" id="42251"/>
    <lineage>
        <taxon>Eukaryota</taxon>
        <taxon>Fungi</taxon>
        <taxon>Dikarya</taxon>
        <taxon>Ascomycota</taxon>
        <taxon>Pezizomycotina</taxon>
        <taxon>Pezizomycetes</taxon>
        <taxon>Pezizales</taxon>
        <taxon>Tuberaceae</taxon>
        <taxon>Tuber</taxon>
    </lineage>
</organism>
<dbReference type="Proteomes" id="UP000244722">
    <property type="component" value="Unassembled WGS sequence"/>
</dbReference>
<keyword evidence="1" id="KW-1133">Transmembrane helix</keyword>
<evidence type="ECO:0000256" key="1">
    <source>
        <dbReference type="SAM" id="Phobius"/>
    </source>
</evidence>